<gene>
    <name evidence="20" type="ORF">J2Z48_001862</name>
</gene>
<dbReference type="PANTHER" id="PTHR32282:SF32">
    <property type="entry name" value="PENICILLIN-BINDING PROTEIN 2A"/>
    <property type="match status" value="1"/>
</dbReference>
<evidence type="ECO:0000256" key="6">
    <source>
        <dbReference type="ARBA" id="ARBA00022692"/>
    </source>
</evidence>
<keyword evidence="4" id="KW-0328">Glycosyltransferase</keyword>
<proteinExistence type="predicted"/>
<evidence type="ECO:0000256" key="16">
    <source>
        <dbReference type="SAM" id="MobiDB-lite"/>
    </source>
</evidence>
<dbReference type="GO" id="GO:0009002">
    <property type="term" value="F:serine-type D-Ala-D-Ala carboxypeptidase activity"/>
    <property type="evidence" value="ECO:0007669"/>
    <property type="project" value="UniProtKB-EC"/>
</dbReference>
<evidence type="ECO:0000256" key="13">
    <source>
        <dbReference type="ARBA" id="ARBA00023316"/>
    </source>
</evidence>
<evidence type="ECO:0000259" key="18">
    <source>
        <dbReference type="Pfam" id="PF00905"/>
    </source>
</evidence>
<evidence type="ECO:0000256" key="14">
    <source>
        <dbReference type="ARBA" id="ARBA00034000"/>
    </source>
</evidence>
<dbReference type="InterPro" id="IPR023346">
    <property type="entry name" value="Lysozyme-like_dom_sf"/>
</dbReference>
<dbReference type="GO" id="GO:0008658">
    <property type="term" value="F:penicillin binding"/>
    <property type="evidence" value="ECO:0007669"/>
    <property type="project" value="InterPro"/>
</dbReference>
<organism evidence="20 21">
    <name type="scientific">Croceifilum oryzae</name>
    <dbReference type="NCBI Taxonomy" id="1553429"/>
    <lineage>
        <taxon>Bacteria</taxon>
        <taxon>Bacillati</taxon>
        <taxon>Bacillota</taxon>
        <taxon>Bacilli</taxon>
        <taxon>Bacillales</taxon>
        <taxon>Thermoactinomycetaceae</taxon>
        <taxon>Croceifilum</taxon>
    </lineage>
</organism>
<evidence type="ECO:0000256" key="5">
    <source>
        <dbReference type="ARBA" id="ARBA00022679"/>
    </source>
</evidence>
<evidence type="ECO:0000256" key="12">
    <source>
        <dbReference type="ARBA" id="ARBA00023268"/>
    </source>
</evidence>
<dbReference type="InterPro" id="IPR050396">
    <property type="entry name" value="Glycosyltr_51/Transpeptidase"/>
</dbReference>
<evidence type="ECO:0000256" key="15">
    <source>
        <dbReference type="ARBA" id="ARBA00049902"/>
    </source>
</evidence>
<keyword evidence="1" id="KW-1003">Cell membrane</keyword>
<evidence type="ECO:0000256" key="4">
    <source>
        <dbReference type="ARBA" id="ARBA00022676"/>
    </source>
</evidence>
<dbReference type="SUPFAM" id="SSF53955">
    <property type="entry name" value="Lysozyme-like"/>
    <property type="match status" value="1"/>
</dbReference>
<reference evidence="20 21" key="1">
    <citation type="submission" date="2023-07" db="EMBL/GenBank/DDBJ databases">
        <title>Genomic Encyclopedia of Type Strains, Phase IV (KMG-IV): sequencing the most valuable type-strain genomes for metagenomic binning, comparative biology and taxonomic classification.</title>
        <authorList>
            <person name="Goeker M."/>
        </authorList>
    </citation>
    <scope>NUCLEOTIDE SEQUENCE [LARGE SCALE GENOMIC DNA]</scope>
    <source>
        <strain evidence="20 21">DSM 46876</strain>
    </source>
</reference>
<keyword evidence="7" id="KW-0378">Hydrolase</keyword>
<dbReference type="Pfam" id="PF00905">
    <property type="entry name" value="Transpeptidase"/>
    <property type="match status" value="1"/>
</dbReference>
<dbReference type="InterPro" id="IPR001460">
    <property type="entry name" value="PCN-bd_Tpept"/>
</dbReference>
<dbReference type="RefSeq" id="WP_307252843.1">
    <property type="nucleotide sequence ID" value="NZ_JAUSUV010000007.1"/>
</dbReference>
<evidence type="ECO:0000256" key="2">
    <source>
        <dbReference type="ARBA" id="ARBA00022645"/>
    </source>
</evidence>
<keyword evidence="9" id="KW-0573">Peptidoglycan synthesis</keyword>
<dbReference type="AlphaFoldDB" id="A0AAJ1TFR0"/>
<keyword evidence="21" id="KW-1185">Reference proteome</keyword>
<keyword evidence="12" id="KW-0511">Multifunctional enzyme</keyword>
<evidence type="ECO:0000256" key="8">
    <source>
        <dbReference type="ARBA" id="ARBA00022960"/>
    </source>
</evidence>
<evidence type="ECO:0000256" key="7">
    <source>
        <dbReference type="ARBA" id="ARBA00022801"/>
    </source>
</evidence>
<evidence type="ECO:0000313" key="21">
    <source>
        <dbReference type="Proteomes" id="UP001238450"/>
    </source>
</evidence>
<evidence type="ECO:0000256" key="10">
    <source>
        <dbReference type="ARBA" id="ARBA00022989"/>
    </source>
</evidence>
<dbReference type="Gene3D" id="1.10.3810.10">
    <property type="entry name" value="Biosynthetic peptidoglycan transglycosylase-like"/>
    <property type="match status" value="1"/>
</dbReference>
<evidence type="ECO:0000259" key="19">
    <source>
        <dbReference type="Pfam" id="PF00912"/>
    </source>
</evidence>
<feature type="domain" description="Penicillin-binding protein transpeptidase" evidence="18">
    <location>
        <begin position="386"/>
        <end position="630"/>
    </location>
</feature>
<keyword evidence="3" id="KW-0645">Protease</keyword>
<evidence type="ECO:0000256" key="17">
    <source>
        <dbReference type="SAM" id="Phobius"/>
    </source>
</evidence>
<dbReference type="GO" id="GO:0006508">
    <property type="term" value="P:proteolysis"/>
    <property type="evidence" value="ECO:0007669"/>
    <property type="project" value="UniProtKB-KW"/>
</dbReference>
<dbReference type="InterPro" id="IPR036950">
    <property type="entry name" value="PBP_transglycosylase"/>
</dbReference>
<sequence length="769" mass="84963">MESEKQQPKKGKRILKKLGKTTFIVAVSLLTISVAAAGVGLGAVRAYTENEKIRTKTDFEETLGNFSADSYVYFGDKTEVGKMHRKDSRELIKSSKEVSKHLLDALFATEDREFYQHSGFVPKAILRATWESATGQANGSGGSTLTQQLVKREILQNTEKSYERKAKELIDANRIEKYYNKEEILVSYLNSVFLGNGANSKLLYGFKVAAHGLFNKEVDKLTLPEAAYLVGMVQSPNKFNPNNPAKEPEDTIKKGTERMKLVLKNMLTVNKITQKEYDEAIKVDISKSFVSEEDLNEESAMETYPYIMTAVQKEAVDILKKIDEEKDPEQVKKKDQYNKYVNSGGLKIYTTIDKRIYDEMDKAASKIKYNSKSVKGRKGKITEQIGAVMINQKTGEVLSFVGGADFKKNQKDHAFDAQNQPGSSMKPILAYGPALDKGIISPNSTIIDENLKKGGGSSDFYKGDRGPMSAEYALQWSKNVPAVKVYREVLRKIGQGGLFDGYVKKMGIDIIQKDRTVDSLVLGGASIGYTVEEMTGAYSMFANDGVYNETHIIREIRDKDDKIVYQYKPNPVRVFETNTARQLTSMLRAVVTSGTAKDSIGAGTGGYNVAGKTGTTTSYFDLWFVGYTPEVTMGVWSGYDYNAIGDQHLAKEAWVKLFKAAATARPDLIKKGSSFASGTSKNVYFESGTPVDTDDESSSGTQTNTNSNTNTNTNNQKKEKQPQQPTPQQPPRNNGQKPPGGDKGTPEDPTKGQFKFGDGNGNGDGEDHN</sequence>
<feature type="transmembrane region" description="Helical" evidence="17">
    <location>
        <begin position="21"/>
        <end position="44"/>
    </location>
</feature>
<evidence type="ECO:0000256" key="9">
    <source>
        <dbReference type="ARBA" id="ARBA00022984"/>
    </source>
</evidence>
<protein>
    <submittedName>
        <fullName evidence="20">Penicillin-binding protein</fullName>
    </submittedName>
</protein>
<dbReference type="SUPFAM" id="SSF56601">
    <property type="entry name" value="beta-lactamase/transpeptidase-like"/>
    <property type="match status" value="1"/>
</dbReference>
<dbReference type="GO" id="GO:0071555">
    <property type="term" value="P:cell wall organization"/>
    <property type="evidence" value="ECO:0007669"/>
    <property type="project" value="UniProtKB-KW"/>
</dbReference>
<dbReference type="GO" id="GO:0008955">
    <property type="term" value="F:peptidoglycan glycosyltransferase activity"/>
    <property type="evidence" value="ECO:0007669"/>
    <property type="project" value="UniProtKB-EC"/>
</dbReference>
<comment type="catalytic activity">
    <reaction evidence="15">
        <text>[GlcNAc-(1-&gt;4)-Mur2Ac(oyl-L-Ala-gamma-D-Glu-L-Lys-D-Ala-D-Ala)](n)-di-trans,octa-cis-undecaprenyl diphosphate + beta-D-GlcNAc-(1-&gt;4)-Mur2Ac(oyl-L-Ala-gamma-D-Glu-L-Lys-D-Ala-D-Ala)-di-trans,octa-cis-undecaprenyl diphosphate = [GlcNAc-(1-&gt;4)-Mur2Ac(oyl-L-Ala-gamma-D-Glu-L-Lys-D-Ala-D-Ala)](n+1)-di-trans,octa-cis-undecaprenyl diphosphate + di-trans,octa-cis-undecaprenyl diphosphate + H(+)</text>
        <dbReference type="Rhea" id="RHEA:23708"/>
        <dbReference type="Rhea" id="RHEA-COMP:9602"/>
        <dbReference type="Rhea" id="RHEA-COMP:9603"/>
        <dbReference type="ChEBI" id="CHEBI:15378"/>
        <dbReference type="ChEBI" id="CHEBI:58405"/>
        <dbReference type="ChEBI" id="CHEBI:60033"/>
        <dbReference type="ChEBI" id="CHEBI:78435"/>
        <dbReference type="EC" id="2.4.99.28"/>
    </reaction>
</comment>
<keyword evidence="6 17" id="KW-0812">Transmembrane</keyword>
<dbReference type="PANTHER" id="PTHR32282">
    <property type="entry name" value="BINDING PROTEIN TRANSPEPTIDASE, PUTATIVE-RELATED"/>
    <property type="match status" value="1"/>
</dbReference>
<dbReference type="GO" id="GO:0009252">
    <property type="term" value="P:peptidoglycan biosynthetic process"/>
    <property type="evidence" value="ECO:0007669"/>
    <property type="project" value="UniProtKB-KW"/>
</dbReference>
<keyword evidence="10 17" id="KW-1133">Transmembrane helix</keyword>
<dbReference type="GO" id="GO:0008360">
    <property type="term" value="P:regulation of cell shape"/>
    <property type="evidence" value="ECO:0007669"/>
    <property type="project" value="UniProtKB-KW"/>
</dbReference>
<dbReference type="Pfam" id="PF00912">
    <property type="entry name" value="Transgly"/>
    <property type="match status" value="1"/>
</dbReference>
<evidence type="ECO:0000256" key="11">
    <source>
        <dbReference type="ARBA" id="ARBA00023136"/>
    </source>
</evidence>
<keyword evidence="5" id="KW-0808">Transferase</keyword>
<evidence type="ECO:0000256" key="3">
    <source>
        <dbReference type="ARBA" id="ARBA00022670"/>
    </source>
</evidence>
<dbReference type="InterPro" id="IPR001264">
    <property type="entry name" value="Glyco_trans_51"/>
</dbReference>
<dbReference type="GO" id="GO:0030288">
    <property type="term" value="C:outer membrane-bounded periplasmic space"/>
    <property type="evidence" value="ECO:0007669"/>
    <property type="project" value="TreeGrafter"/>
</dbReference>
<dbReference type="InterPro" id="IPR012338">
    <property type="entry name" value="Beta-lactam/transpept-like"/>
</dbReference>
<dbReference type="Proteomes" id="UP001238450">
    <property type="component" value="Unassembled WGS sequence"/>
</dbReference>
<dbReference type="Gene3D" id="3.40.710.10">
    <property type="entry name" value="DD-peptidase/beta-lactamase superfamily"/>
    <property type="match status" value="1"/>
</dbReference>
<accession>A0AAJ1TFR0</accession>
<comment type="caution">
    <text evidence="20">The sequence shown here is derived from an EMBL/GenBank/DDBJ whole genome shotgun (WGS) entry which is preliminary data.</text>
</comment>
<comment type="catalytic activity">
    <reaction evidence="14">
        <text>Preferential cleavage: (Ac)2-L-Lys-D-Ala-|-D-Ala. Also transpeptidation of peptidyl-alanyl moieties that are N-acyl substituents of D-alanine.</text>
        <dbReference type="EC" id="3.4.16.4"/>
    </reaction>
</comment>
<keyword evidence="11 17" id="KW-0472">Membrane</keyword>
<keyword evidence="2" id="KW-0121">Carboxypeptidase</keyword>
<dbReference type="EMBL" id="JAUSUV010000007">
    <property type="protein sequence ID" value="MDQ0417689.1"/>
    <property type="molecule type" value="Genomic_DNA"/>
</dbReference>
<evidence type="ECO:0000256" key="1">
    <source>
        <dbReference type="ARBA" id="ARBA00022475"/>
    </source>
</evidence>
<keyword evidence="13" id="KW-0961">Cell wall biogenesis/degradation</keyword>
<evidence type="ECO:0000313" key="20">
    <source>
        <dbReference type="EMBL" id="MDQ0417689.1"/>
    </source>
</evidence>
<feature type="compositionally biased region" description="Low complexity" evidence="16">
    <location>
        <begin position="701"/>
        <end position="715"/>
    </location>
</feature>
<feature type="domain" description="Glycosyl transferase family 51" evidence="19">
    <location>
        <begin position="79"/>
        <end position="266"/>
    </location>
</feature>
<feature type="region of interest" description="Disordered" evidence="16">
    <location>
        <begin position="671"/>
        <end position="769"/>
    </location>
</feature>
<keyword evidence="8" id="KW-0133">Cell shape</keyword>
<name>A0AAJ1TFR0_9BACL</name>